<dbReference type="PROSITE" id="PS50082">
    <property type="entry name" value="WD_REPEATS_2"/>
    <property type="match status" value="2"/>
</dbReference>
<dbReference type="KEGG" id="sro:Sros_5120"/>
<dbReference type="Pfam" id="PF13676">
    <property type="entry name" value="TIR_2"/>
    <property type="match status" value="1"/>
</dbReference>
<dbReference type="SUPFAM" id="SSF52200">
    <property type="entry name" value="Toll/Interleukin receptor TIR domain"/>
    <property type="match status" value="1"/>
</dbReference>
<feature type="domain" description="TIR" evidence="4">
    <location>
        <begin position="1"/>
        <end position="124"/>
    </location>
</feature>
<evidence type="ECO:0000256" key="3">
    <source>
        <dbReference type="PROSITE-ProRule" id="PRU00221"/>
    </source>
</evidence>
<gene>
    <name evidence="5" type="ordered locus">Sros_5120</name>
</gene>
<feature type="repeat" description="WD" evidence="3">
    <location>
        <begin position="332"/>
        <end position="373"/>
    </location>
</feature>
<dbReference type="InterPro" id="IPR000157">
    <property type="entry name" value="TIR_dom"/>
</dbReference>
<dbReference type="Gene3D" id="2.130.10.10">
    <property type="entry name" value="YVTN repeat-like/Quinoprotein amine dehydrogenase"/>
    <property type="match status" value="2"/>
</dbReference>
<dbReference type="SMART" id="SM00320">
    <property type="entry name" value="WD40"/>
    <property type="match status" value="7"/>
</dbReference>
<dbReference type="PROSITE" id="PS00678">
    <property type="entry name" value="WD_REPEATS_1"/>
    <property type="match status" value="1"/>
</dbReference>
<dbReference type="PANTHER" id="PTHR19879">
    <property type="entry name" value="TRANSCRIPTION INITIATION FACTOR TFIID"/>
    <property type="match status" value="1"/>
</dbReference>
<dbReference type="STRING" id="479432.Sros_5120"/>
<dbReference type="PANTHER" id="PTHR19879:SF9">
    <property type="entry name" value="TRANSCRIPTION INITIATION FACTOR TFIID SUBUNIT 5"/>
    <property type="match status" value="1"/>
</dbReference>
<protein>
    <submittedName>
        <fullName evidence="5">WD40 repeat-domain-containing protein-like protein</fullName>
    </submittedName>
</protein>
<sequence length="490" mass="53320">MAGYVFISYSRRDHRYVERLASHLNHAGVRTWFDDEIPIGDRFEKVIRSKIDACAAFVVVMTPDAEESRWVHREITRAEDKGKEILPLLLAGDVFFRINDANCEAVTDARMPTAKFVDQLKALVPAGDSTPGLVESPAPGKTWRRSIWSSPLLAIPLGIIAVAALAIPLAEKWSPRSPASTATHSPTTAATSTPTVPVVSLDLATLKVLEKHKGEVRSVAFNPDSRLLASTGEDRTVRLWDVIRAEQTAQWKLGGEGYQVAFGRQGSLIAVGNANGVTLYDALTRKKRPVAEFPQDAARTVAFSKDGKTIATGDDLKKVRLWNVFTHGEVVLTGNPGRITSVAFSPDGSTLLSADDEGFLMRWDTGSRRPIGEKIQADTYLNAVAWSPDGTFFVTAGDHVRLWNGATMTKELPGTVVTTAVAFTPGGVLVTGDDTGSVLFWDPRTGKTIYENSAEHDQPVLTVAVAPDNRTLSTASTYDTIHLRRLRDSS</sequence>
<feature type="repeat" description="WD" evidence="3">
    <location>
        <begin position="209"/>
        <end position="250"/>
    </location>
</feature>
<dbReference type="RefSeq" id="WP_012891640.1">
    <property type="nucleotide sequence ID" value="NC_013595.1"/>
</dbReference>
<dbReference type="InterPro" id="IPR019775">
    <property type="entry name" value="WD40_repeat_CS"/>
</dbReference>
<dbReference type="PROSITE" id="PS50104">
    <property type="entry name" value="TIR"/>
    <property type="match status" value="1"/>
</dbReference>
<dbReference type="Proteomes" id="UP000002029">
    <property type="component" value="Chromosome"/>
</dbReference>
<dbReference type="CDD" id="cd00200">
    <property type="entry name" value="WD40"/>
    <property type="match status" value="1"/>
</dbReference>
<evidence type="ECO:0000313" key="5">
    <source>
        <dbReference type="EMBL" id="ACZ87903.1"/>
    </source>
</evidence>
<dbReference type="InterPro" id="IPR015943">
    <property type="entry name" value="WD40/YVTN_repeat-like_dom_sf"/>
</dbReference>
<dbReference type="AlphaFoldDB" id="D2BA78"/>
<dbReference type="Gene3D" id="3.40.50.10140">
    <property type="entry name" value="Toll/interleukin-1 receptor homology (TIR) domain"/>
    <property type="match status" value="1"/>
</dbReference>
<evidence type="ECO:0000313" key="6">
    <source>
        <dbReference type="Proteomes" id="UP000002029"/>
    </source>
</evidence>
<keyword evidence="1 3" id="KW-0853">WD repeat</keyword>
<accession>D2BA78</accession>
<dbReference type="HOGENOM" id="CLU_556557_0_0_11"/>
<dbReference type="SUPFAM" id="SSF50978">
    <property type="entry name" value="WD40 repeat-like"/>
    <property type="match status" value="1"/>
</dbReference>
<dbReference type="PROSITE" id="PS50294">
    <property type="entry name" value="WD_REPEATS_REGION"/>
    <property type="match status" value="2"/>
</dbReference>
<keyword evidence="2" id="KW-0677">Repeat</keyword>
<name>D2BA78_STRRD</name>
<dbReference type="InterPro" id="IPR035897">
    <property type="entry name" value="Toll_tir_struct_dom_sf"/>
</dbReference>
<dbReference type="InterPro" id="IPR036322">
    <property type="entry name" value="WD40_repeat_dom_sf"/>
</dbReference>
<organism evidence="5 6">
    <name type="scientific">Streptosporangium roseum (strain ATCC 12428 / DSM 43021 / JCM 3005 / KCTC 9067 / NCIMB 10171 / NRRL 2505 / NI 9100)</name>
    <dbReference type="NCBI Taxonomy" id="479432"/>
    <lineage>
        <taxon>Bacteria</taxon>
        <taxon>Bacillati</taxon>
        <taxon>Actinomycetota</taxon>
        <taxon>Actinomycetes</taxon>
        <taxon>Streptosporangiales</taxon>
        <taxon>Streptosporangiaceae</taxon>
        <taxon>Streptosporangium</taxon>
    </lineage>
</organism>
<evidence type="ECO:0000256" key="1">
    <source>
        <dbReference type="ARBA" id="ARBA00022574"/>
    </source>
</evidence>
<proteinExistence type="predicted"/>
<dbReference type="eggNOG" id="COG2319">
    <property type="taxonomic scope" value="Bacteria"/>
</dbReference>
<dbReference type="EMBL" id="CP001814">
    <property type="protein sequence ID" value="ACZ87903.1"/>
    <property type="molecule type" value="Genomic_DNA"/>
</dbReference>
<evidence type="ECO:0000259" key="4">
    <source>
        <dbReference type="PROSITE" id="PS50104"/>
    </source>
</evidence>
<evidence type="ECO:0000256" key="2">
    <source>
        <dbReference type="ARBA" id="ARBA00022737"/>
    </source>
</evidence>
<dbReference type="GO" id="GO:0007165">
    <property type="term" value="P:signal transduction"/>
    <property type="evidence" value="ECO:0007669"/>
    <property type="project" value="InterPro"/>
</dbReference>
<dbReference type="InterPro" id="IPR001680">
    <property type="entry name" value="WD40_rpt"/>
</dbReference>
<dbReference type="Pfam" id="PF00400">
    <property type="entry name" value="WD40"/>
    <property type="match status" value="4"/>
</dbReference>
<keyword evidence="6" id="KW-1185">Reference proteome</keyword>
<reference evidence="5 6" key="1">
    <citation type="journal article" date="2010" name="Stand. Genomic Sci.">
        <title>Complete genome sequence of Streptosporangium roseum type strain (NI 9100).</title>
        <authorList>
            <person name="Nolan M."/>
            <person name="Sikorski J."/>
            <person name="Jando M."/>
            <person name="Lucas S."/>
            <person name="Lapidus A."/>
            <person name="Glavina Del Rio T."/>
            <person name="Chen F."/>
            <person name="Tice H."/>
            <person name="Pitluck S."/>
            <person name="Cheng J.F."/>
            <person name="Chertkov O."/>
            <person name="Sims D."/>
            <person name="Meincke L."/>
            <person name="Brettin T."/>
            <person name="Han C."/>
            <person name="Detter J.C."/>
            <person name="Bruce D."/>
            <person name="Goodwin L."/>
            <person name="Land M."/>
            <person name="Hauser L."/>
            <person name="Chang Y.J."/>
            <person name="Jeffries C.D."/>
            <person name="Ivanova N."/>
            <person name="Mavromatis K."/>
            <person name="Mikhailova N."/>
            <person name="Chen A."/>
            <person name="Palaniappan K."/>
            <person name="Chain P."/>
            <person name="Rohde M."/>
            <person name="Goker M."/>
            <person name="Bristow J."/>
            <person name="Eisen J.A."/>
            <person name="Markowitz V."/>
            <person name="Hugenholtz P."/>
            <person name="Kyrpides N.C."/>
            <person name="Klenk H.P."/>
        </authorList>
    </citation>
    <scope>NUCLEOTIDE SEQUENCE [LARGE SCALE GENOMIC DNA]</scope>
    <source>
        <strain evidence="6">ATCC 12428 / DSM 43021 / JCM 3005 / NI 9100</strain>
    </source>
</reference>